<accession>A0ABR2HCJ1</accession>
<gene>
    <name evidence="1" type="ORF">M9Y10_024285</name>
</gene>
<evidence type="ECO:0000313" key="2">
    <source>
        <dbReference type="Proteomes" id="UP001470230"/>
    </source>
</evidence>
<reference evidence="1 2" key="1">
    <citation type="submission" date="2024-04" db="EMBL/GenBank/DDBJ databases">
        <title>Tritrichomonas musculus Genome.</title>
        <authorList>
            <person name="Alves-Ferreira E."/>
            <person name="Grigg M."/>
            <person name="Lorenzi H."/>
            <person name="Galac M."/>
        </authorList>
    </citation>
    <scope>NUCLEOTIDE SEQUENCE [LARGE SCALE GENOMIC DNA]</scope>
    <source>
        <strain evidence="1 2">EAF2021</strain>
    </source>
</reference>
<comment type="caution">
    <text evidence="1">The sequence shown here is derived from an EMBL/GenBank/DDBJ whole genome shotgun (WGS) entry which is preliminary data.</text>
</comment>
<keyword evidence="2" id="KW-1185">Reference proteome</keyword>
<dbReference type="Proteomes" id="UP001470230">
    <property type="component" value="Unassembled WGS sequence"/>
</dbReference>
<proteinExistence type="predicted"/>
<name>A0ABR2HCJ1_9EUKA</name>
<protein>
    <submittedName>
        <fullName evidence="1">Uncharacterized protein</fullName>
    </submittedName>
</protein>
<dbReference type="EMBL" id="JAPFFF010000032">
    <property type="protein sequence ID" value="KAK8844427.1"/>
    <property type="molecule type" value="Genomic_DNA"/>
</dbReference>
<evidence type="ECO:0000313" key="1">
    <source>
        <dbReference type="EMBL" id="KAK8844427.1"/>
    </source>
</evidence>
<sequence length="96" mass="10687">MSEYFTSSSSFTPEFFEEPSCLILANNVNITLYRCSYSSKDDDVLVRIFRTNFTYFYNESDGGAVLIMNCGVECNTVNFTECVSFNGGGGVLYATT</sequence>
<organism evidence="1 2">
    <name type="scientific">Tritrichomonas musculus</name>
    <dbReference type="NCBI Taxonomy" id="1915356"/>
    <lineage>
        <taxon>Eukaryota</taxon>
        <taxon>Metamonada</taxon>
        <taxon>Parabasalia</taxon>
        <taxon>Tritrichomonadida</taxon>
        <taxon>Tritrichomonadidae</taxon>
        <taxon>Tritrichomonas</taxon>
    </lineage>
</organism>